<dbReference type="RefSeq" id="WP_379574611.1">
    <property type="nucleotide sequence ID" value="NZ_JBHUFV010000034.1"/>
</dbReference>
<evidence type="ECO:0000313" key="2">
    <source>
        <dbReference type="Proteomes" id="UP001597368"/>
    </source>
</evidence>
<comment type="caution">
    <text evidence="1">The sequence shown here is derived from an EMBL/GenBank/DDBJ whole genome shotgun (WGS) entry which is preliminary data.</text>
</comment>
<organism evidence="1 2">
    <name type="scientific">Nonomuraea mangrovi</name>
    <dbReference type="NCBI Taxonomy" id="2316207"/>
    <lineage>
        <taxon>Bacteria</taxon>
        <taxon>Bacillati</taxon>
        <taxon>Actinomycetota</taxon>
        <taxon>Actinomycetes</taxon>
        <taxon>Streptosporangiales</taxon>
        <taxon>Streptosporangiaceae</taxon>
        <taxon>Nonomuraea</taxon>
    </lineage>
</organism>
<evidence type="ECO:0000313" key="1">
    <source>
        <dbReference type="EMBL" id="MFD1934528.1"/>
    </source>
</evidence>
<evidence type="ECO:0008006" key="3">
    <source>
        <dbReference type="Google" id="ProtNLM"/>
    </source>
</evidence>
<reference evidence="2" key="1">
    <citation type="journal article" date="2019" name="Int. J. Syst. Evol. Microbiol.">
        <title>The Global Catalogue of Microorganisms (GCM) 10K type strain sequencing project: providing services to taxonomists for standard genome sequencing and annotation.</title>
        <authorList>
            <consortium name="The Broad Institute Genomics Platform"/>
            <consortium name="The Broad Institute Genome Sequencing Center for Infectious Disease"/>
            <person name="Wu L."/>
            <person name="Ma J."/>
        </authorList>
    </citation>
    <scope>NUCLEOTIDE SEQUENCE [LARGE SCALE GENOMIC DNA]</scope>
    <source>
        <strain evidence="2">ICMP 6774ER</strain>
    </source>
</reference>
<protein>
    <recommendedName>
        <fullName evidence="3">Integrase</fullName>
    </recommendedName>
</protein>
<gene>
    <name evidence="1" type="ORF">ACFSKW_23955</name>
</gene>
<accession>A0ABW4SZA3</accession>
<proteinExistence type="predicted"/>
<sequence>MLACDFLHVDTVFLKHLYVLFVMEIETRRVHILGVTAHPTGAWTAQQARNLLMDLGERADGFRFLIRDRDGKFGRGFDEVLAGADVHRPQDRRCGRLSGECRNPERPVFRLSCMFGLLEAAADADRGAAPETVRAVGAAAILQEACPARKHRFGL</sequence>
<keyword evidence="2" id="KW-1185">Reference proteome</keyword>
<name>A0ABW4SZA3_9ACTN</name>
<dbReference type="EMBL" id="JBHUFV010000034">
    <property type="protein sequence ID" value="MFD1934528.1"/>
    <property type="molecule type" value="Genomic_DNA"/>
</dbReference>
<dbReference type="Proteomes" id="UP001597368">
    <property type="component" value="Unassembled WGS sequence"/>
</dbReference>